<dbReference type="PROSITE" id="PS01125">
    <property type="entry name" value="ROK"/>
    <property type="match status" value="1"/>
</dbReference>
<dbReference type="InterPro" id="IPR049874">
    <property type="entry name" value="ROK_cs"/>
</dbReference>
<protein>
    <submittedName>
        <fullName evidence="2">Sugar kinase</fullName>
    </submittedName>
</protein>
<dbReference type="InterPro" id="IPR036388">
    <property type="entry name" value="WH-like_DNA-bd_sf"/>
</dbReference>
<dbReference type="Pfam" id="PF00480">
    <property type="entry name" value="ROK"/>
    <property type="match status" value="1"/>
</dbReference>
<evidence type="ECO:0000313" key="2">
    <source>
        <dbReference type="EMBL" id="BCJ47720.1"/>
    </source>
</evidence>
<proteinExistence type="inferred from homology"/>
<evidence type="ECO:0000256" key="1">
    <source>
        <dbReference type="ARBA" id="ARBA00006479"/>
    </source>
</evidence>
<reference evidence="2 3" key="1">
    <citation type="submission" date="2020-08" db="EMBL/GenBank/DDBJ databases">
        <title>Whole genome shotgun sequence of Actinoplanes ianthinogenes NBRC 13996.</title>
        <authorList>
            <person name="Komaki H."/>
            <person name="Tamura T."/>
        </authorList>
    </citation>
    <scope>NUCLEOTIDE SEQUENCE [LARGE SCALE GENOMIC DNA]</scope>
    <source>
        <strain evidence="2 3">NBRC 13996</strain>
    </source>
</reference>
<dbReference type="InterPro" id="IPR043129">
    <property type="entry name" value="ATPase_NBD"/>
</dbReference>
<sequence>MARREAPAAGPGSRALIVDVIRSAVTISRGELVDLTGLTQPSISNIVRELIADGIIHEIGSLDSVHGRPRKLIAINPASRFGIGFHLGPETVTCVAVDLTGGVVGREVVPRAPGQAWRGEGLADRFEHFTAGLDLPRGRIEGLAIVGPGDLPSGVRPELADRIGVPVLVENDAAAAALGEFWSRRVSREQAFGCLYLGSGIGAGLVFGGALFRGASFGAGEFGHISIDHAGRACPCGNRGCVQQYASMPATVRAAREIPELRARLALDGSESGAYEAIARAAVNGDTAAYAVLDQAAAWLGVAATSVVNLLDLGRLVLTGPGVALAGSIFARRLRTHLDGTAYSRHRHSVSVEISAQPRDAAGIGAAVLVIQAAVAPGHTPGRSS</sequence>
<dbReference type="PANTHER" id="PTHR18964">
    <property type="entry name" value="ROK (REPRESSOR, ORF, KINASE) FAMILY"/>
    <property type="match status" value="1"/>
</dbReference>
<dbReference type="Gene3D" id="3.30.420.40">
    <property type="match status" value="2"/>
</dbReference>
<keyword evidence="3" id="KW-1185">Reference proteome</keyword>
<dbReference type="RefSeq" id="WP_189330094.1">
    <property type="nucleotide sequence ID" value="NZ_AP023356.1"/>
</dbReference>
<name>A0ABM7M7T1_9ACTN</name>
<gene>
    <name evidence="2" type="ORF">Aiant_83770</name>
</gene>
<dbReference type="InterPro" id="IPR036390">
    <property type="entry name" value="WH_DNA-bd_sf"/>
</dbReference>
<dbReference type="GO" id="GO:0016301">
    <property type="term" value="F:kinase activity"/>
    <property type="evidence" value="ECO:0007669"/>
    <property type="project" value="UniProtKB-KW"/>
</dbReference>
<evidence type="ECO:0000313" key="3">
    <source>
        <dbReference type="Proteomes" id="UP000676967"/>
    </source>
</evidence>
<keyword evidence="2" id="KW-0418">Kinase</keyword>
<keyword evidence="2" id="KW-0808">Transferase</keyword>
<dbReference type="PANTHER" id="PTHR18964:SF173">
    <property type="entry name" value="GLUCOKINASE"/>
    <property type="match status" value="1"/>
</dbReference>
<dbReference type="InterPro" id="IPR000600">
    <property type="entry name" value="ROK"/>
</dbReference>
<comment type="similarity">
    <text evidence="1">Belongs to the ROK (NagC/XylR) family.</text>
</comment>
<organism evidence="2 3">
    <name type="scientific">Actinoplanes ianthinogenes</name>
    <dbReference type="NCBI Taxonomy" id="122358"/>
    <lineage>
        <taxon>Bacteria</taxon>
        <taxon>Bacillati</taxon>
        <taxon>Actinomycetota</taxon>
        <taxon>Actinomycetes</taxon>
        <taxon>Micromonosporales</taxon>
        <taxon>Micromonosporaceae</taxon>
        <taxon>Actinoplanes</taxon>
    </lineage>
</organism>
<accession>A0ABM7M7T1</accession>
<dbReference type="Proteomes" id="UP000676967">
    <property type="component" value="Chromosome"/>
</dbReference>
<dbReference type="EMBL" id="AP023356">
    <property type="protein sequence ID" value="BCJ47720.1"/>
    <property type="molecule type" value="Genomic_DNA"/>
</dbReference>
<dbReference type="Gene3D" id="1.10.10.10">
    <property type="entry name" value="Winged helix-like DNA-binding domain superfamily/Winged helix DNA-binding domain"/>
    <property type="match status" value="1"/>
</dbReference>
<dbReference type="SUPFAM" id="SSF46785">
    <property type="entry name" value="Winged helix' DNA-binding domain"/>
    <property type="match status" value="1"/>
</dbReference>
<dbReference type="SUPFAM" id="SSF53067">
    <property type="entry name" value="Actin-like ATPase domain"/>
    <property type="match status" value="1"/>
</dbReference>